<feature type="compositionally biased region" description="Polar residues" evidence="8">
    <location>
        <begin position="20"/>
        <end position="29"/>
    </location>
</feature>
<keyword evidence="3" id="KW-0805">Transcription regulation</keyword>
<keyword evidence="6" id="KW-0539">Nucleus</keyword>
<dbReference type="Pfam" id="PF01285">
    <property type="entry name" value="TEA"/>
    <property type="match status" value="1"/>
</dbReference>
<dbReference type="EMBL" id="BQFW01000003">
    <property type="protein sequence ID" value="GJJ69746.1"/>
    <property type="molecule type" value="Genomic_DNA"/>
</dbReference>
<dbReference type="InterPro" id="IPR038096">
    <property type="entry name" value="TEA/ATTS_sf"/>
</dbReference>
<reference evidence="10" key="2">
    <citation type="journal article" date="2022" name="Microbiol. Resour. Announc.">
        <title>Whole-Genome Sequence of Entomortierella parvispora E1425, a Mucoromycotan Fungus Associated with Burkholderiaceae-Related Endosymbiotic Bacteria.</title>
        <authorList>
            <person name="Herlambang A."/>
            <person name="Guo Y."/>
            <person name="Takashima Y."/>
            <person name="Narisawa K."/>
            <person name="Ohta H."/>
            <person name="Nishizawa T."/>
        </authorList>
    </citation>
    <scope>NUCLEOTIDE SEQUENCE</scope>
    <source>
        <strain evidence="10">E1425</strain>
    </source>
</reference>
<evidence type="ECO:0000256" key="6">
    <source>
        <dbReference type="ARBA" id="ARBA00023242"/>
    </source>
</evidence>
<dbReference type="Gene3D" id="6.10.20.40">
    <property type="entry name" value="TEA/ATTS domain"/>
    <property type="match status" value="1"/>
</dbReference>
<dbReference type="SMART" id="SM00426">
    <property type="entry name" value="TEA"/>
    <property type="match status" value="1"/>
</dbReference>
<dbReference type="Gene3D" id="2.70.50.80">
    <property type="match status" value="1"/>
</dbReference>
<feature type="region of interest" description="Disordered" evidence="8">
    <location>
        <begin position="271"/>
        <end position="387"/>
    </location>
</feature>
<feature type="domain" description="TEA" evidence="9">
    <location>
        <begin position="192"/>
        <end position="266"/>
    </location>
</feature>
<dbReference type="GO" id="GO:0005634">
    <property type="term" value="C:nucleus"/>
    <property type="evidence" value="ECO:0007669"/>
    <property type="project" value="UniProtKB-SubCell"/>
</dbReference>
<dbReference type="AlphaFoldDB" id="A0A9P3LT62"/>
<evidence type="ECO:0000256" key="1">
    <source>
        <dbReference type="ARBA" id="ARBA00004123"/>
    </source>
</evidence>
<dbReference type="InterPro" id="IPR000818">
    <property type="entry name" value="TEA/ATTS_dom"/>
</dbReference>
<dbReference type="InterPro" id="IPR050937">
    <property type="entry name" value="TEC1_TEAD_TF"/>
</dbReference>
<dbReference type="Proteomes" id="UP000827284">
    <property type="component" value="Unassembled WGS sequence"/>
</dbReference>
<sequence>MNIASSATRSSDGNRLDYSRQFTHSSTENLPPIYPLEQSRVHSNSSEVSTVKQECISGHHPWQDKNANRHRRIQRHDHSPVPDYELASAAIYNDPSHRPRRRVPSTESPRTSQSSRKNPSISPKSYQQRSYPSTHRSTADKGSLYDSMDTGVSPSQLGGKRRTTKESSKPDREEVWFKMIDDGLVYILPNAVVVSKQVWPTDIEMIFFEALEVIPKLGRRKVLVDGKPCGRNELIADHIFRRTNKVRTRKQVSSHIQVLKNTRKNDPAFLRLLMDGGDGEDDPSTEAVITGFSSTAPSPRTPPHSSKATQSNQAAWQSHDDEGTPAPDLSSPNSGAVSSEGQSLRRHSRTQGEASGLHLAGDDDYPESGESTVSLFHNSGTPSTESIVSLTSEELAQDLPSRPFPTLRAEYISDSTHPPLQPNHRHRSQSLRPIVFALYLETGSRIITKSESTKPPSCAIVNDEQSQHALVPSLNLEMDKFQSMDAHRLVPEKFPGLFDLYQRTVCAVLFARIGLNLDPSMKGAFKNVFLLQSADRQTICCTTSIYSFGTKVLESTEMKQAAAVDDRFVYSFHFVNQFFSAFLGGIQKLGASDEVDMALTNLSIVQVYEDVETGSTASPPRLVIAFEFERGSGGMETFLITNS</sequence>
<feature type="compositionally biased region" description="Polar residues" evidence="8">
    <location>
        <begin position="1"/>
        <end position="11"/>
    </location>
</feature>
<feature type="compositionally biased region" description="Polar residues" evidence="8">
    <location>
        <begin position="105"/>
        <end position="136"/>
    </location>
</feature>
<dbReference type="PANTHER" id="PTHR11834">
    <property type="entry name" value="TRANSCRIPTIONAL ENHANCER FACTOR TEF RELATED"/>
    <property type="match status" value="1"/>
</dbReference>
<dbReference type="PANTHER" id="PTHR11834:SF0">
    <property type="entry name" value="PROTEIN SCALLOPED"/>
    <property type="match status" value="1"/>
</dbReference>
<name>A0A9P3LT62_9FUNG</name>
<protein>
    <submittedName>
        <fullName evidence="10">Transcriptional enhancer factor</fullName>
    </submittedName>
</protein>
<feature type="compositionally biased region" description="Polar residues" evidence="8">
    <location>
        <begin position="330"/>
        <end position="342"/>
    </location>
</feature>
<evidence type="ECO:0000256" key="8">
    <source>
        <dbReference type="SAM" id="MobiDB-lite"/>
    </source>
</evidence>
<comment type="similarity">
    <text evidence="2">Belongs to the TEC1 family.</text>
</comment>
<comment type="caution">
    <text evidence="10">The sequence shown here is derived from an EMBL/GenBank/DDBJ whole genome shotgun (WGS) entry which is preliminary data.</text>
</comment>
<gene>
    <name evidence="10" type="ORF">EMPS_02094</name>
</gene>
<dbReference type="GO" id="GO:0005667">
    <property type="term" value="C:transcription regulator complex"/>
    <property type="evidence" value="ECO:0007669"/>
    <property type="project" value="TreeGrafter"/>
</dbReference>
<feature type="compositionally biased region" description="Polar residues" evidence="8">
    <location>
        <begin position="41"/>
        <end position="52"/>
    </location>
</feature>
<evidence type="ECO:0000256" key="5">
    <source>
        <dbReference type="ARBA" id="ARBA00023163"/>
    </source>
</evidence>
<reference evidence="10" key="1">
    <citation type="submission" date="2021-11" db="EMBL/GenBank/DDBJ databases">
        <authorList>
            <person name="Herlambang A."/>
            <person name="Guo Y."/>
            <person name="Takashima Y."/>
            <person name="Nishizawa T."/>
        </authorList>
    </citation>
    <scope>NUCLEOTIDE SEQUENCE</scope>
    <source>
        <strain evidence="10">E1425</strain>
    </source>
</reference>
<feature type="DNA-binding region" description="TEA" evidence="7">
    <location>
        <begin position="192"/>
        <end position="266"/>
    </location>
</feature>
<evidence type="ECO:0000256" key="2">
    <source>
        <dbReference type="ARBA" id="ARBA00008421"/>
    </source>
</evidence>
<feature type="region of interest" description="Disordered" evidence="8">
    <location>
        <begin position="1"/>
        <end position="171"/>
    </location>
</feature>
<comment type="subcellular location">
    <subcellularLocation>
        <location evidence="1">Nucleus</location>
    </subcellularLocation>
</comment>
<organism evidence="10 11">
    <name type="scientific">Entomortierella parvispora</name>
    <dbReference type="NCBI Taxonomy" id="205924"/>
    <lineage>
        <taxon>Eukaryota</taxon>
        <taxon>Fungi</taxon>
        <taxon>Fungi incertae sedis</taxon>
        <taxon>Mucoromycota</taxon>
        <taxon>Mortierellomycotina</taxon>
        <taxon>Mortierellomycetes</taxon>
        <taxon>Mortierellales</taxon>
        <taxon>Mortierellaceae</taxon>
        <taxon>Entomortierella</taxon>
    </lineage>
</organism>
<evidence type="ECO:0000313" key="10">
    <source>
        <dbReference type="EMBL" id="GJJ69746.1"/>
    </source>
</evidence>
<evidence type="ECO:0000256" key="3">
    <source>
        <dbReference type="ARBA" id="ARBA00023015"/>
    </source>
</evidence>
<keyword evidence="5" id="KW-0804">Transcription</keyword>
<feature type="compositionally biased region" description="Polar residues" evidence="8">
    <location>
        <begin position="291"/>
        <end position="316"/>
    </location>
</feature>
<dbReference type="PROSITE" id="PS00554">
    <property type="entry name" value="TEA_1"/>
    <property type="match status" value="1"/>
</dbReference>
<dbReference type="OrthoDB" id="10006572at2759"/>
<dbReference type="GO" id="GO:0000978">
    <property type="term" value="F:RNA polymerase II cis-regulatory region sequence-specific DNA binding"/>
    <property type="evidence" value="ECO:0007669"/>
    <property type="project" value="TreeGrafter"/>
</dbReference>
<dbReference type="GO" id="GO:0000981">
    <property type="term" value="F:DNA-binding transcription factor activity, RNA polymerase II-specific"/>
    <property type="evidence" value="ECO:0007669"/>
    <property type="project" value="TreeGrafter"/>
</dbReference>
<evidence type="ECO:0000256" key="7">
    <source>
        <dbReference type="PROSITE-ProRule" id="PRU00505"/>
    </source>
</evidence>
<accession>A0A9P3LT62</accession>
<dbReference type="PROSITE" id="PS51088">
    <property type="entry name" value="TEA_2"/>
    <property type="match status" value="1"/>
</dbReference>
<evidence type="ECO:0000313" key="11">
    <source>
        <dbReference type="Proteomes" id="UP000827284"/>
    </source>
</evidence>
<evidence type="ECO:0000259" key="9">
    <source>
        <dbReference type="PROSITE" id="PS51088"/>
    </source>
</evidence>
<proteinExistence type="inferred from homology"/>
<evidence type="ECO:0000256" key="4">
    <source>
        <dbReference type="ARBA" id="ARBA00023125"/>
    </source>
</evidence>
<keyword evidence="4" id="KW-0238">DNA-binding</keyword>
<dbReference type="Pfam" id="PF17725">
    <property type="entry name" value="YBD"/>
    <property type="match status" value="1"/>
</dbReference>
<keyword evidence="11" id="KW-1185">Reference proteome</keyword>
<feature type="compositionally biased region" description="Polar residues" evidence="8">
    <location>
        <begin position="369"/>
        <end position="387"/>
    </location>
</feature>
<dbReference type="InterPro" id="IPR041086">
    <property type="entry name" value="YBD"/>
</dbReference>
<dbReference type="PRINTS" id="PR00065">
    <property type="entry name" value="TEADOMAIN"/>
</dbReference>